<keyword evidence="3" id="KW-1185">Reference proteome</keyword>
<dbReference type="OrthoDB" id="2669721at2759"/>
<dbReference type="EMBL" id="SDEE01000476">
    <property type="protein sequence ID" value="RXW16092.1"/>
    <property type="molecule type" value="Genomic_DNA"/>
</dbReference>
<comment type="caution">
    <text evidence="2">The sequence shown here is derived from an EMBL/GenBank/DDBJ whole genome shotgun (WGS) entry which is preliminary data.</text>
</comment>
<accession>A0A4Q2DAT8</accession>
<proteinExistence type="predicted"/>
<feature type="compositionally biased region" description="Polar residues" evidence="1">
    <location>
        <begin position="792"/>
        <end position="801"/>
    </location>
</feature>
<feature type="compositionally biased region" description="Polar residues" evidence="1">
    <location>
        <begin position="461"/>
        <end position="473"/>
    </location>
</feature>
<sequence>MNQYRIRRRDTGIGKPSIFSGLAPSGQLDLVGLFPSDFMHLTALNVTDILSSLLRATLDCGRGDNITTWDWAVLTGDQWAAHGALMESFKCHLSSSVDRPPRNPAKKINSGYKAREWLTYVFGMLPGLLHGVLPERYWVNFCKLVWGVRIISQRSITNEELRSAHLALVNFCIGFETLYVQRKASWIHFVRQCIHNLIHLAPETWCAGPQSLHSQWTMERTIGNLGKEIKQPSNPYKNLSERGLRRAQVNAVTSMMAVENAPVNLPPGATDYGDGYILLGPTERGKKLMTLLEADAFITFAHSLDPNWSTRGARISCCRRGRLRLPTRQIARTKWKELDKSEDAPLRISRMVKIVDDKIINGHVVPKISIGEVAYFFDATINGQDYGLAMVSVLAKIYELFPSRASKQSSPFSPSLNQRTHIFYLKILDWMSLILTLLSLLLEKKIWTNYSCSMSSDSISTTPGLSPRSSSPTAELDPGVAEMKRNLTHEVFIGSLMDPLSRGTAYKLGSTSRRSLSKKDKKRARQDEDAASEFQAFIQLMQTDPDTAESYFVGITNIRHDIADIKNMVAQFSVTMQAAIADIKVLASGPAGLPPVPQYSPSSPVPSTAIQLNLFWFKIQWKSSPLSRKKTSTMSDGDEGTTGINKHYLFICNENSVPANGYLIEEILQVVRGGLITLHSLGKLGTSFTEKTGIDAKVWMVNLVEGMFPIVGLCDGHWKALFIIQMVQGQWFSKYENSLAKKAGPSLITPAIKLEDALASSQPPLVPASACPTQPPSPARASKRPRLETANDENTVRNNAYFQARPQPPSKAALTSRNPFSNMNFNFMAPAVHSTLPAVPAMVSPTAPVTNLPNTAVAPPVTPAQAQPNHLSTPPPTIQALVITSMTPVTIPIAAAALPVTPSGDNIPIDPALHAMSMVLPPQIPATTTTPPPPPVTPAVIPQPQGSQALSLTPIPVPNIPFTPASVAQPLGIAGPAQRKPGRPHKDPAAAAGSTTKFRPPKNPTTGRSLCSTAWAKANPRLGADDFAMYWDGLSCEQQEVWNAQMAQQAAAIEDNVNPCIWFCMLRLRTHWTLNDEYLTIATFVTLDLAEGLLIPLGCTTLRIPIDHVLDQFDSTLGTPSTLTLLEFVAGLSLLLLSGRFATKKEHLWLILRLSHAIHQVKLRVLNYTDDVAFQLIHY</sequence>
<gene>
    <name evidence="2" type="ORF">EST38_g9763</name>
</gene>
<dbReference type="PANTHER" id="PTHR46579">
    <property type="entry name" value="F5/8 TYPE C DOMAIN-CONTAINING PROTEIN-RELATED"/>
    <property type="match status" value="1"/>
</dbReference>
<evidence type="ECO:0000313" key="2">
    <source>
        <dbReference type="EMBL" id="RXW16092.1"/>
    </source>
</evidence>
<dbReference type="Proteomes" id="UP000290288">
    <property type="component" value="Unassembled WGS sequence"/>
</dbReference>
<dbReference type="PANTHER" id="PTHR46579:SF1">
    <property type="entry name" value="F5_8 TYPE C DOMAIN-CONTAINING PROTEIN"/>
    <property type="match status" value="1"/>
</dbReference>
<dbReference type="STRING" id="2316362.A0A4Q2DAT8"/>
<feature type="region of interest" description="Disordered" evidence="1">
    <location>
        <begin position="454"/>
        <end position="476"/>
    </location>
</feature>
<reference evidence="2 3" key="1">
    <citation type="submission" date="2019-01" db="EMBL/GenBank/DDBJ databases">
        <title>Draft genome sequence of Psathyrella aberdarensis IHI B618.</title>
        <authorList>
            <person name="Buettner E."/>
            <person name="Kellner H."/>
        </authorList>
    </citation>
    <scope>NUCLEOTIDE SEQUENCE [LARGE SCALE GENOMIC DNA]</scope>
    <source>
        <strain evidence="2 3">IHI B618</strain>
    </source>
</reference>
<evidence type="ECO:0000256" key="1">
    <source>
        <dbReference type="SAM" id="MobiDB-lite"/>
    </source>
</evidence>
<feature type="region of interest" description="Disordered" evidence="1">
    <location>
        <begin position="763"/>
        <end position="813"/>
    </location>
</feature>
<evidence type="ECO:0000313" key="3">
    <source>
        <dbReference type="Proteomes" id="UP000290288"/>
    </source>
</evidence>
<dbReference type="AlphaFoldDB" id="A0A4Q2DAT8"/>
<feature type="region of interest" description="Disordered" evidence="1">
    <location>
        <begin position="972"/>
        <end position="1010"/>
    </location>
</feature>
<protein>
    <submittedName>
        <fullName evidence="2">Uncharacterized protein</fullName>
    </submittedName>
</protein>
<organism evidence="2 3">
    <name type="scientific">Candolleomyces aberdarensis</name>
    <dbReference type="NCBI Taxonomy" id="2316362"/>
    <lineage>
        <taxon>Eukaryota</taxon>
        <taxon>Fungi</taxon>
        <taxon>Dikarya</taxon>
        <taxon>Basidiomycota</taxon>
        <taxon>Agaricomycotina</taxon>
        <taxon>Agaricomycetes</taxon>
        <taxon>Agaricomycetidae</taxon>
        <taxon>Agaricales</taxon>
        <taxon>Agaricineae</taxon>
        <taxon>Psathyrellaceae</taxon>
        <taxon>Candolleomyces</taxon>
    </lineage>
</organism>
<name>A0A4Q2DAT8_9AGAR</name>